<reference evidence="7 8" key="1">
    <citation type="submission" date="2024-12" db="EMBL/GenBank/DDBJ databases">
        <title>The unique morphological basis and parallel evolutionary history of personate flowers in Penstemon.</title>
        <authorList>
            <person name="Depatie T.H."/>
            <person name="Wessinger C.A."/>
        </authorList>
    </citation>
    <scope>NUCLEOTIDE SEQUENCE [LARGE SCALE GENOMIC DNA]</scope>
    <source>
        <strain evidence="7">WTNN_2</strain>
        <tissue evidence="7">Leaf</tissue>
    </source>
</reference>
<keyword evidence="6" id="KW-0812">Transmembrane</keyword>
<dbReference type="Pfam" id="PF04616">
    <property type="entry name" value="Glyco_hydro_43"/>
    <property type="match status" value="1"/>
</dbReference>
<keyword evidence="2 4" id="KW-0378">Hydrolase</keyword>
<dbReference type="CDD" id="cd18825">
    <property type="entry name" value="GH43_CtGH43-like"/>
    <property type="match status" value="1"/>
</dbReference>
<dbReference type="Proteomes" id="UP001634393">
    <property type="component" value="Unassembled WGS sequence"/>
</dbReference>
<comment type="caution">
    <text evidence="7">The sequence shown here is derived from an EMBL/GenBank/DDBJ whole genome shotgun (WGS) entry which is preliminary data.</text>
</comment>
<accession>A0ABD3RL84</accession>
<evidence type="ECO:0000256" key="1">
    <source>
        <dbReference type="ARBA" id="ARBA00009865"/>
    </source>
</evidence>
<evidence type="ECO:0000256" key="6">
    <source>
        <dbReference type="SAM" id="Phobius"/>
    </source>
</evidence>
<protein>
    <submittedName>
        <fullName evidence="7">Uncharacterized protein</fullName>
    </submittedName>
</protein>
<keyword evidence="3 4" id="KW-0326">Glycosidase</keyword>
<dbReference type="AlphaFoldDB" id="A0ABD3RL84"/>
<keyword evidence="6" id="KW-0472">Membrane</keyword>
<evidence type="ECO:0000256" key="4">
    <source>
        <dbReference type="RuleBase" id="RU361187"/>
    </source>
</evidence>
<feature type="transmembrane region" description="Helical" evidence="6">
    <location>
        <begin position="75"/>
        <end position="97"/>
    </location>
</feature>
<dbReference type="PANTHER" id="PTHR22925:SF3">
    <property type="entry name" value="GLYCOSYL HYDROLASE FAMILY PROTEIN 43"/>
    <property type="match status" value="1"/>
</dbReference>
<dbReference type="SUPFAM" id="SSF75005">
    <property type="entry name" value="Arabinanase/levansucrase/invertase"/>
    <property type="match status" value="1"/>
</dbReference>
<dbReference type="Gene3D" id="2.115.10.20">
    <property type="entry name" value="Glycosyl hydrolase domain, family 43"/>
    <property type="match status" value="1"/>
</dbReference>
<comment type="similarity">
    <text evidence="1 4">Belongs to the glycosyl hydrolase 43 family.</text>
</comment>
<evidence type="ECO:0000313" key="8">
    <source>
        <dbReference type="Proteomes" id="UP001634393"/>
    </source>
</evidence>
<dbReference type="GO" id="GO:0005975">
    <property type="term" value="P:carbohydrate metabolic process"/>
    <property type="evidence" value="ECO:0007669"/>
    <property type="project" value="UniProtKB-ARBA"/>
</dbReference>
<proteinExistence type="inferred from homology"/>
<keyword evidence="8" id="KW-1185">Reference proteome</keyword>
<dbReference type="EMBL" id="JBJXBP010000008">
    <property type="protein sequence ID" value="KAL3813694.1"/>
    <property type="molecule type" value="Genomic_DNA"/>
</dbReference>
<keyword evidence="6" id="KW-1133">Transmembrane helix</keyword>
<feature type="transmembrane region" description="Helical" evidence="6">
    <location>
        <begin position="570"/>
        <end position="590"/>
    </location>
</feature>
<dbReference type="GO" id="GO:0004553">
    <property type="term" value="F:hydrolase activity, hydrolyzing O-glycosyl compounds"/>
    <property type="evidence" value="ECO:0007669"/>
    <property type="project" value="UniProtKB-ARBA"/>
</dbReference>
<dbReference type="InterPro" id="IPR023296">
    <property type="entry name" value="Glyco_hydro_beta-prop_sf"/>
</dbReference>
<feature type="transmembrane region" description="Helical" evidence="6">
    <location>
        <begin position="163"/>
        <end position="188"/>
    </location>
</feature>
<dbReference type="PANTHER" id="PTHR22925">
    <property type="entry name" value="GLYCOSYL HYDROLASE 43 FAMILY MEMBER"/>
    <property type="match status" value="1"/>
</dbReference>
<evidence type="ECO:0000256" key="2">
    <source>
        <dbReference type="ARBA" id="ARBA00022801"/>
    </source>
</evidence>
<evidence type="ECO:0000256" key="3">
    <source>
        <dbReference type="ARBA" id="ARBA00023295"/>
    </source>
</evidence>
<feature type="region of interest" description="Disordered" evidence="5">
    <location>
        <begin position="219"/>
        <end position="242"/>
    </location>
</feature>
<sequence length="596" mass="68978">MHIQQITFIKDFIHFNIASDHSITYLIILCLYRVYSRRFLSAGNSFESVGNSYSRRVKCAGNTYSRRFFYSRRPFYPAALLKFNNLNYHMFFLLHIFKLKNRFEIYIISNFHSRLKSNIQIIQMNCMHLLLYVMPIINSTAYKKRNYKMRIRHKYRKPTTLRCYAGSRCSISIIIWTLIGFLLMLHLYTFIRQTNVQIKDINNSISHHSLLHELEEVEEENIQMPPPRKRSPRAAKRKPKRPTTMIDEFLDESSQIRHVFFPPAKMAVGPTRNDGNETLYFYPGRIWLDTDGNPIQAHGGGILYDERLKTYYWYGEYKDGPTYHAHKKGAARVDVIGVGCYSSKDLWTWKNEGIVLAADEKNETHDLHTSNVLERPKVIYNDNTGKYVMWMHIDDVNYTKASVGVAISDYPTGPFNYLYSKRPHGFDSRDMTIFKDDDNIAYLIYSSEDNSELHIGPLDEQYLDTTHTLRRILVGQHREAPALFKHKGTYYMITSGCTGWAPNEALAHAAESIMGPWETMGNPCIGGNKIFRLTTFFAQSTFVLPLPGLEGSFIFMADRWNPADLRDSRLVIGTCFSFLCSILSFFWGGGGGGVYV</sequence>
<evidence type="ECO:0000313" key="7">
    <source>
        <dbReference type="EMBL" id="KAL3813694.1"/>
    </source>
</evidence>
<dbReference type="InterPro" id="IPR006710">
    <property type="entry name" value="Glyco_hydro_43"/>
</dbReference>
<feature type="transmembrane region" description="Helical" evidence="6">
    <location>
        <begin position="530"/>
        <end position="549"/>
    </location>
</feature>
<feature type="transmembrane region" description="Helical" evidence="6">
    <location>
        <begin position="117"/>
        <end position="142"/>
    </location>
</feature>
<organism evidence="7 8">
    <name type="scientific">Penstemon smallii</name>
    <dbReference type="NCBI Taxonomy" id="265156"/>
    <lineage>
        <taxon>Eukaryota</taxon>
        <taxon>Viridiplantae</taxon>
        <taxon>Streptophyta</taxon>
        <taxon>Embryophyta</taxon>
        <taxon>Tracheophyta</taxon>
        <taxon>Spermatophyta</taxon>
        <taxon>Magnoliopsida</taxon>
        <taxon>eudicotyledons</taxon>
        <taxon>Gunneridae</taxon>
        <taxon>Pentapetalae</taxon>
        <taxon>asterids</taxon>
        <taxon>lamiids</taxon>
        <taxon>Lamiales</taxon>
        <taxon>Plantaginaceae</taxon>
        <taxon>Cheloneae</taxon>
        <taxon>Penstemon</taxon>
    </lineage>
</organism>
<feature type="compositionally biased region" description="Basic residues" evidence="5">
    <location>
        <begin position="227"/>
        <end position="241"/>
    </location>
</feature>
<name>A0ABD3RL84_9LAMI</name>
<evidence type="ECO:0000256" key="5">
    <source>
        <dbReference type="SAM" id="MobiDB-lite"/>
    </source>
</evidence>
<gene>
    <name evidence="7" type="ORF">ACJIZ3_014962</name>
</gene>